<sequence>MNYCMKKVQKVIDEILHNNGNLSLYNDILCGSQYLETINKGSIADNNIILMLSIDGAQLYKSKQSDCWLYI</sequence>
<dbReference type="AlphaFoldDB" id="A0A0C9VX59"/>
<evidence type="ECO:0000313" key="2">
    <source>
        <dbReference type="Proteomes" id="UP000053820"/>
    </source>
</evidence>
<reference evidence="1 2" key="1">
    <citation type="submission" date="2014-04" db="EMBL/GenBank/DDBJ databases">
        <title>Evolutionary Origins and Diversification of the Mycorrhizal Mutualists.</title>
        <authorList>
            <consortium name="DOE Joint Genome Institute"/>
            <consortium name="Mycorrhizal Genomics Consortium"/>
            <person name="Kohler A."/>
            <person name="Kuo A."/>
            <person name="Nagy L.G."/>
            <person name="Floudas D."/>
            <person name="Copeland A."/>
            <person name="Barry K.W."/>
            <person name="Cichocki N."/>
            <person name="Veneault-Fourrey C."/>
            <person name="LaButti K."/>
            <person name="Lindquist E.A."/>
            <person name="Lipzen A."/>
            <person name="Lundell T."/>
            <person name="Morin E."/>
            <person name="Murat C."/>
            <person name="Riley R."/>
            <person name="Ohm R."/>
            <person name="Sun H."/>
            <person name="Tunlid A."/>
            <person name="Henrissat B."/>
            <person name="Grigoriev I.V."/>
            <person name="Hibbett D.S."/>
            <person name="Martin F."/>
        </authorList>
    </citation>
    <scope>NUCLEOTIDE SEQUENCE [LARGE SCALE GENOMIC DNA]</scope>
    <source>
        <strain evidence="1 2">MD-312</strain>
    </source>
</reference>
<dbReference type="HOGENOM" id="CLU_202222_0_0_1"/>
<dbReference type="EMBL" id="KN840057">
    <property type="protein sequence ID" value="KIJ57903.1"/>
    <property type="molecule type" value="Genomic_DNA"/>
</dbReference>
<proteinExistence type="predicted"/>
<protein>
    <submittedName>
        <fullName evidence="1">Uncharacterized protein</fullName>
    </submittedName>
</protein>
<evidence type="ECO:0000313" key="1">
    <source>
        <dbReference type="EMBL" id="KIJ57903.1"/>
    </source>
</evidence>
<keyword evidence="2" id="KW-1185">Reference proteome</keyword>
<gene>
    <name evidence="1" type="ORF">HYDPIDRAFT_103632</name>
</gene>
<dbReference type="Proteomes" id="UP000053820">
    <property type="component" value="Unassembled WGS sequence"/>
</dbReference>
<organism evidence="1 2">
    <name type="scientific">Hydnomerulius pinastri MD-312</name>
    <dbReference type="NCBI Taxonomy" id="994086"/>
    <lineage>
        <taxon>Eukaryota</taxon>
        <taxon>Fungi</taxon>
        <taxon>Dikarya</taxon>
        <taxon>Basidiomycota</taxon>
        <taxon>Agaricomycotina</taxon>
        <taxon>Agaricomycetes</taxon>
        <taxon>Agaricomycetidae</taxon>
        <taxon>Boletales</taxon>
        <taxon>Boletales incertae sedis</taxon>
        <taxon>Leucogyrophana</taxon>
    </lineage>
</organism>
<name>A0A0C9VX59_9AGAM</name>
<dbReference type="OrthoDB" id="3261594at2759"/>
<accession>A0A0C9VX59</accession>